<feature type="transmembrane region" description="Helical" evidence="9">
    <location>
        <begin position="27"/>
        <end position="50"/>
    </location>
</feature>
<dbReference type="SUPFAM" id="SSF81321">
    <property type="entry name" value="Family A G protein-coupled receptor-like"/>
    <property type="match status" value="1"/>
</dbReference>
<protein>
    <recommendedName>
        <fullName evidence="10">G-protein coupled receptors family 1 profile domain-containing protein</fullName>
    </recommendedName>
</protein>
<evidence type="ECO:0000256" key="9">
    <source>
        <dbReference type="SAM" id="Phobius"/>
    </source>
</evidence>
<evidence type="ECO:0000256" key="3">
    <source>
        <dbReference type="ARBA" id="ARBA00022692"/>
    </source>
</evidence>
<evidence type="ECO:0000256" key="2">
    <source>
        <dbReference type="ARBA" id="ARBA00022475"/>
    </source>
</evidence>
<evidence type="ECO:0000256" key="6">
    <source>
        <dbReference type="ARBA" id="ARBA00023136"/>
    </source>
</evidence>
<feature type="transmembrane region" description="Helical" evidence="9">
    <location>
        <begin position="198"/>
        <end position="221"/>
    </location>
</feature>
<comment type="caution">
    <text evidence="11">The sequence shown here is derived from an EMBL/GenBank/DDBJ whole genome shotgun (WGS) entry which is preliminary data.</text>
</comment>
<evidence type="ECO:0000256" key="8">
    <source>
        <dbReference type="ARBA" id="ARBA00023224"/>
    </source>
</evidence>
<comment type="subcellular location">
    <subcellularLocation>
        <location evidence="1">Cell membrane</location>
        <topology evidence="1">Multi-pass membrane protein</topology>
    </subcellularLocation>
</comment>
<accession>A0A814ABJ5</accession>
<dbReference type="Proteomes" id="UP000663879">
    <property type="component" value="Unassembled WGS sequence"/>
</dbReference>
<feature type="transmembrane region" description="Helical" evidence="9">
    <location>
        <begin position="242"/>
        <end position="264"/>
    </location>
</feature>
<evidence type="ECO:0000259" key="10">
    <source>
        <dbReference type="PROSITE" id="PS50262"/>
    </source>
</evidence>
<keyword evidence="8" id="KW-0807">Transducer</keyword>
<keyword evidence="6 9" id="KW-0472">Membrane</keyword>
<dbReference type="AlphaFoldDB" id="A0A814ABJ5"/>
<dbReference type="GO" id="GO:0007218">
    <property type="term" value="P:neuropeptide signaling pathway"/>
    <property type="evidence" value="ECO:0007669"/>
    <property type="project" value="TreeGrafter"/>
</dbReference>
<reference evidence="11" key="1">
    <citation type="submission" date="2021-02" db="EMBL/GenBank/DDBJ databases">
        <authorList>
            <person name="Nowell W R."/>
        </authorList>
    </citation>
    <scope>NUCLEOTIDE SEQUENCE</scope>
    <source>
        <strain evidence="11">Ploen Becks lab</strain>
    </source>
</reference>
<name>A0A814ABJ5_9BILA</name>
<feature type="domain" description="G-protein coupled receptors family 1 profile" evidence="10">
    <location>
        <begin position="42"/>
        <end position="300"/>
    </location>
</feature>
<evidence type="ECO:0000256" key="7">
    <source>
        <dbReference type="ARBA" id="ARBA00023170"/>
    </source>
</evidence>
<gene>
    <name evidence="11" type="ORF">OXX778_LOCUS11870</name>
</gene>
<feature type="transmembrane region" description="Helical" evidence="9">
    <location>
        <begin position="62"/>
        <end position="82"/>
    </location>
</feature>
<dbReference type="OrthoDB" id="10514616at2759"/>
<evidence type="ECO:0000313" key="11">
    <source>
        <dbReference type="EMBL" id="CAF0910358.1"/>
    </source>
</evidence>
<organism evidence="11 12">
    <name type="scientific">Brachionus calyciflorus</name>
    <dbReference type="NCBI Taxonomy" id="104777"/>
    <lineage>
        <taxon>Eukaryota</taxon>
        <taxon>Metazoa</taxon>
        <taxon>Spiralia</taxon>
        <taxon>Gnathifera</taxon>
        <taxon>Rotifera</taxon>
        <taxon>Eurotatoria</taxon>
        <taxon>Monogononta</taxon>
        <taxon>Pseudotrocha</taxon>
        <taxon>Ploima</taxon>
        <taxon>Brachionidae</taxon>
        <taxon>Brachionus</taxon>
    </lineage>
</organism>
<dbReference type="Gene3D" id="1.20.1070.10">
    <property type="entry name" value="Rhodopsin 7-helix transmembrane proteins"/>
    <property type="match status" value="1"/>
</dbReference>
<keyword evidence="7" id="KW-0675">Receptor</keyword>
<proteinExistence type="predicted"/>
<evidence type="ECO:0000256" key="1">
    <source>
        <dbReference type="ARBA" id="ARBA00004651"/>
    </source>
</evidence>
<dbReference type="GO" id="GO:0005886">
    <property type="term" value="C:plasma membrane"/>
    <property type="evidence" value="ECO:0007669"/>
    <property type="project" value="UniProtKB-SubCell"/>
</dbReference>
<evidence type="ECO:0000256" key="5">
    <source>
        <dbReference type="ARBA" id="ARBA00023040"/>
    </source>
</evidence>
<dbReference type="InterPro" id="IPR017452">
    <property type="entry name" value="GPCR_Rhodpsn_7TM"/>
</dbReference>
<feature type="transmembrane region" description="Helical" evidence="9">
    <location>
        <begin position="143"/>
        <end position="163"/>
    </location>
</feature>
<keyword evidence="2" id="KW-1003">Cell membrane</keyword>
<keyword evidence="4 9" id="KW-1133">Transmembrane helix</keyword>
<dbReference type="PANTHER" id="PTHR24230">
    <property type="entry name" value="G-PROTEIN COUPLED RECEPTOR"/>
    <property type="match status" value="1"/>
</dbReference>
<evidence type="ECO:0000256" key="4">
    <source>
        <dbReference type="ARBA" id="ARBA00022989"/>
    </source>
</evidence>
<keyword evidence="3 9" id="KW-0812">Transmembrane</keyword>
<keyword evidence="12" id="KW-1185">Reference proteome</keyword>
<sequence>MNNSTNGIQILEDYKYIEWAIRTTQSILFFVSVIIFPIGIIFNTLEIIIFRKPKFQKTTMGFYFTINSSLNLFIIFYLLIFIPPSIKGHYLHLKSDLTCKFYYFFLRVLYQSSSWLNVFITADRLVFVLYPNRFKFQKDKLKLSIFLFVFLLLISTVSLPNLFMKRTVIESIYLNKSLLSIYCTANPSVLLIRDIELITMRTCLPFILMFLLNLMLIYKVFKSKLKFNRISRNLNLEFKFAFTVITTTFIFLIIFSPNVVYIVLSNIYNNNRLFVKQIQTKNAFLVLFETCSSLSYFSMYSFNFLIQMAFNTIFLEEVSKIFLKKLELFKF</sequence>
<dbReference type="PANTHER" id="PTHR24230:SF75">
    <property type="entry name" value="RELAXIN FAMILY PEPTIDE RECEPTOR 3"/>
    <property type="match status" value="1"/>
</dbReference>
<keyword evidence="5" id="KW-0297">G-protein coupled receptor</keyword>
<dbReference type="EMBL" id="CAJNOC010002065">
    <property type="protein sequence ID" value="CAF0910358.1"/>
    <property type="molecule type" value="Genomic_DNA"/>
</dbReference>
<feature type="transmembrane region" description="Helical" evidence="9">
    <location>
        <begin position="294"/>
        <end position="315"/>
    </location>
</feature>
<dbReference type="PROSITE" id="PS50262">
    <property type="entry name" value="G_PROTEIN_RECEP_F1_2"/>
    <property type="match status" value="1"/>
</dbReference>
<dbReference type="GO" id="GO:0008528">
    <property type="term" value="F:G protein-coupled peptide receptor activity"/>
    <property type="evidence" value="ECO:0007669"/>
    <property type="project" value="TreeGrafter"/>
</dbReference>
<feature type="transmembrane region" description="Helical" evidence="9">
    <location>
        <begin position="102"/>
        <end position="122"/>
    </location>
</feature>
<evidence type="ECO:0000313" key="12">
    <source>
        <dbReference type="Proteomes" id="UP000663879"/>
    </source>
</evidence>